<keyword evidence="5 13" id="KW-0812">Transmembrane</keyword>
<keyword evidence="8 13" id="KW-1133">Transmembrane helix</keyword>
<evidence type="ECO:0000256" key="12">
    <source>
        <dbReference type="ARBA" id="ARBA00034430"/>
    </source>
</evidence>
<dbReference type="GO" id="GO:0005267">
    <property type="term" value="F:potassium channel activity"/>
    <property type="evidence" value="ECO:0007669"/>
    <property type="project" value="UniProtKB-KW"/>
</dbReference>
<evidence type="ECO:0000256" key="13">
    <source>
        <dbReference type="SAM" id="Phobius"/>
    </source>
</evidence>
<reference evidence="14" key="1">
    <citation type="submission" date="2023-08" db="EMBL/GenBank/DDBJ databases">
        <authorList>
            <person name="Messyasz A."/>
            <person name="Mannisto M.K."/>
            <person name="Kerkhof L.J."/>
            <person name="Haggblom M."/>
        </authorList>
    </citation>
    <scope>NUCLEOTIDE SEQUENCE</scope>
    <source>
        <strain evidence="14">M8UP39</strain>
    </source>
</reference>
<comment type="similarity">
    <text evidence="2">Belongs to the TMEM175 family.</text>
</comment>
<keyword evidence="11" id="KW-0407">Ion channel</keyword>
<evidence type="ECO:0000256" key="1">
    <source>
        <dbReference type="ARBA" id="ARBA00004141"/>
    </source>
</evidence>
<reference evidence="14" key="2">
    <citation type="journal article" date="2024" name="Environ. Microbiol.">
        <title>Genome analysis and description of Tunturibacter gen. nov. expands the diversity of Terriglobia in tundra soils.</title>
        <authorList>
            <person name="Messyasz A."/>
            <person name="Mannisto M.K."/>
            <person name="Kerkhof L.J."/>
            <person name="Haggblom M.M."/>
        </authorList>
    </citation>
    <scope>NUCLEOTIDE SEQUENCE</scope>
    <source>
        <strain evidence="14">M8UP39</strain>
    </source>
</reference>
<organism evidence="14">
    <name type="scientific">Tunturiibacter gelidiferens</name>
    <dbReference type="NCBI Taxonomy" id="3069689"/>
    <lineage>
        <taxon>Bacteria</taxon>
        <taxon>Pseudomonadati</taxon>
        <taxon>Acidobacteriota</taxon>
        <taxon>Terriglobia</taxon>
        <taxon>Terriglobales</taxon>
        <taxon>Acidobacteriaceae</taxon>
        <taxon>Tunturiibacter</taxon>
    </lineage>
</organism>
<evidence type="ECO:0000256" key="2">
    <source>
        <dbReference type="ARBA" id="ARBA00006920"/>
    </source>
</evidence>
<evidence type="ECO:0000256" key="5">
    <source>
        <dbReference type="ARBA" id="ARBA00022692"/>
    </source>
</evidence>
<feature type="transmembrane region" description="Helical" evidence="13">
    <location>
        <begin position="169"/>
        <end position="198"/>
    </location>
</feature>
<dbReference type="Pfam" id="PF06736">
    <property type="entry name" value="TMEM175"/>
    <property type="match status" value="1"/>
</dbReference>
<evidence type="ECO:0000313" key="14">
    <source>
        <dbReference type="EMBL" id="XCB23105.1"/>
    </source>
</evidence>
<dbReference type="PANTHER" id="PTHR31462:SF5">
    <property type="entry name" value="ENDOSOMAL_LYSOSOMAL PROTON CHANNEL TMEM175"/>
    <property type="match status" value="1"/>
</dbReference>
<dbReference type="KEGG" id="tgi:RBB81_04055"/>
<protein>
    <submittedName>
        <fullName evidence="14">TMEM175 family protein</fullName>
    </submittedName>
</protein>
<keyword evidence="10 13" id="KW-0472">Membrane</keyword>
<feature type="transmembrane region" description="Helical" evidence="13">
    <location>
        <begin position="53"/>
        <end position="76"/>
    </location>
</feature>
<gene>
    <name evidence="14" type="ORF">RBB81_04055</name>
</gene>
<evidence type="ECO:0000256" key="9">
    <source>
        <dbReference type="ARBA" id="ARBA00023065"/>
    </source>
</evidence>
<dbReference type="GO" id="GO:0015252">
    <property type="term" value="F:proton channel activity"/>
    <property type="evidence" value="ECO:0007669"/>
    <property type="project" value="InterPro"/>
</dbReference>
<evidence type="ECO:0000256" key="4">
    <source>
        <dbReference type="ARBA" id="ARBA00022538"/>
    </source>
</evidence>
<evidence type="ECO:0000256" key="8">
    <source>
        <dbReference type="ARBA" id="ARBA00022989"/>
    </source>
</evidence>
<name>A0AAU7Z3L2_9BACT</name>
<dbReference type="GO" id="GO:0016020">
    <property type="term" value="C:membrane"/>
    <property type="evidence" value="ECO:0007669"/>
    <property type="project" value="UniProtKB-SubCell"/>
</dbReference>
<dbReference type="AlphaFoldDB" id="A0AAU7Z3L2"/>
<keyword evidence="7" id="KW-0630">Potassium</keyword>
<proteinExistence type="inferred from homology"/>
<evidence type="ECO:0000256" key="10">
    <source>
        <dbReference type="ARBA" id="ARBA00023136"/>
    </source>
</evidence>
<keyword evidence="9" id="KW-0406">Ion transport</keyword>
<keyword evidence="6" id="KW-0631">Potassium channel</keyword>
<keyword evidence="3" id="KW-0813">Transport</keyword>
<evidence type="ECO:0000256" key="3">
    <source>
        <dbReference type="ARBA" id="ARBA00022448"/>
    </source>
</evidence>
<feature type="transmembrane region" description="Helical" evidence="13">
    <location>
        <begin position="91"/>
        <end position="114"/>
    </location>
</feature>
<keyword evidence="4" id="KW-0633">Potassium transport</keyword>
<evidence type="ECO:0000256" key="11">
    <source>
        <dbReference type="ARBA" id="ARBA00023303"/>
    </source>
</evidence>
<sequence length="218" mass="24823">MLLPTPQPSDKPMPRHHLSSPARLEAFSDGVIAVIITIMVLELKVPRQEGVAGLYSVLPTLAIYAISFAFTGIYWINHHHLVHRTEEADELVLYANLFFLFWLSLLPFFTSYVLEKKLDSFSVFLYIASMIFTGFSFLLLRLSIARRLRIANKLEAEDTSVQRKNQLSLFVYLVALFLAFSHPHLALGLCAFVTIIWITPTVGVKPTEDLDNTHFNRD</sequence>
<accession>A0AAU7Z3L2</accession>
<dbReference type="RefSeq" id="WP_353072806.1">
    <property type="nucleotide sequence ID" value="NZ_CP132938.1"/>
</dbReference>
<dbReference type="InterPro" id="IPR010617">
    <property type="entry name" value="TMEM175-like"/>
</dbReference>
<dbReference type="PANTHER" id="PTHR31462">
    <property type="entry name" value="ENDOSOMAL/LYSOSOMAL POTASSIUM CHANNEL TMEM175"/>
    <property type="match status" value="1"/>
</dbReference>
<comment type="catalytic activity">
    <reaction evidence="12">
        <text>K(+)(in) = K(+)(out)</text>
        <dbReference type="Rhea" id="RHEA:29463"/>
        <dbReference type="ChEBI" id="CHEBI:29103"/>
    </reaction>
</comment>
<evidence type="ECO:0000256" key="7">
    <source>
        <dbReference type="ARBA" id="ARBA00022958"/>
    </source>
</evidence>
<feature type="transmembrane region" description="Helical" evidence="13">
    <location>
        <begin position="120"/>
        <end position="140"/>
    </location>
</feature>
<evidence type="ECO:0000256" key="6">
    <source>
        <dbReference type="ARBA" id="ARBA00022826"/>
    </source>
</evidence>
<comment type="subcellular location">
    <subcellularLocation>
        <location evidence="1">Membrane</location>
        <topology evidence="1">Multi-pass membrane protein</topology>
    </subcellularLocation>
</comment>
<dbReference type="EMBL" id="CP132938">
    <property type="protein sequence ID" value="XCB23105.1"/>
    <property type="molecule type" value="Genomic_DNA"/>
</dbReference>